<protein>
    <submittedName>
        <fullName evidence="2">Uncharacterized protein</fullName>
    </submittedName>
</protein>
<gene>
    <name evidence="2" type="ORF">IV203_023543</name>
</gene>
<feature type="compositionally biased region" description="Polar residues" evidence="1">
    <location>
        <begin position="31"/>
        <end position="65"/>
    </location>
</feature>
<sequence length="242" mass="25928">MGQICSGQKGEQSKESALSNDVTPEDLALLKQQQQYPTDQKLNNDSNPLQNQSSVPSMASPQPQRGSVAATPINTATSALEKEQLKVLQQEQQRLDMIVASAAQGMISVRSTRGSTGYYDQGFAAALAQHLEQTTSFPDTLPLELPKALSENTSHIIQQKGVNDDSDTPKPSASSLSVHACLSRPQWEGILLGTAGSGLAGCGGENPQLYMDNVAESLLETCFPAKQHNMFVGVKPMVENLM</sequence>
<dbReference type="OrthoDB" id="46607at2759"/>
<feature type="compositionally biased region" description="Polar residues" evidence="1">
    <location>
        <begin position="1"/>
        <end position="22"/>
    </location>
</feature>
<proteinExistence type="predicted"/>
<evidence type="ECO:0000313" key="3">
    <source>
        <dbReference type="Proteomes" id="UP000693970"/>
    </source>
</evidence>
<dbReference type="AlphaFoldDB" id="A0A9K3PC60"/>
<feature type="region of interest" description="Disordered" evidence="1">
    <location>
        <begin position="1"/>
        <end position="68"/>
    </location>
</feature>
<dbReference type="Proteomes" id="UP000693970">
    <property type="component" value="Unassembled WGS sequence"/>
</dbReference>
<organism evidence="2 3">
    <name type="scientific">Nitzschia inconspicua</name>
    <dbReference type="NCBI Taxonomy" id="303405"/>
    <lineage>
        <taxon>Eukaryota</taxon>
        <taxon>Sar</taxon>
        <taxon>Stramenopiles</taxon>
        <taxon>Ochrophyta</taxon>
        <taxon>Bacillariophyta</taxon>
        <taxon>Bacillariophyceae</taxon>
        <taxon>Bacillariophycidae</taxon>
        <taxon>Bacillariales</taxon>
        <taxon>Bacillariaceae</taxon>
        <taxon>Nitzschia</taxon>
    </lineage>
</organism>
<keyword evidence="3" id="KW-1185">Reference proteome</keyword>
<accession>A0A9K3PC60</accession>
<dbReference type="EMBL" id="JAGRRH010000026">
    <property type="protein sequence ID" value="KAG7341590.1"/>
    <property type="molecule type" value="Genomic_DNA"/>
</dbReference>
<comment type="caution">
    <text evidence="2">The sequence shown here is derived from an EMBL/GenBank/DDBJ whole genome shotgun (WGS) entry which is preliminary data.</text>
</comment>
<evidence type="ECO:0000256" key="1">
    <source>
        <dbReference type="SAM" id="MobiDB-lite"/>
    </source>
</evidence>
<reference evidence="2" key="2">
    <citation type="submission" date="2021-04" db="EMBL/GenBank/DDBJ databases">
        <authorList>
            <person name="Podell S."/>
        </authorList>
    </citation>
    <scope>NUCLEOTIDE SEQUENCE</scope>
    <source>
        <strain evidence="2">Hildebrandi</strain>
    </source>
</reference>
<name>A0A9K3PC60_9STRA</name>
<evidence type="ECO:0000313" key="2">
    <source>
        <dbReference type="EMBL" id="KAG7341590.1"/>
    </source>
</evidence>
<reference evidence="2" key="1">
    <citation type="journal article" date="2021" name="Sci. Rep.">
        <title>Diploid genomic architecture of Nitzschia inconspicua, an elite biomass production diatom.</title>
        <authorList>
            <person name="Oliver A."/>
            <person name="Podell S."/>
            <person name="Pinowska A."/>
            <person name="Traller J.C."/>
            <person name="Smith S.R."/>
            <person name="McClure R."/>
            <person name="Beliaev A."/>
            <person name="Bohutskyi P."/>
            <person name="Hill E.A."/>
            <person name="Rabines A."/>
            <person name="Zheng H."/>
            <person name="Allen L.Z."/>
            <person name="Kuo A."/>
            <person name="Grigoriev I.V."/>
            <person name="Allen A.E."/>
            <person name="Hazlebeck D."/>
            <person name="Allen E.E."/>
        </authorList>
    </citation>
    <scope>NUCLEOTIDE SEQUENCE</scope>
    <source>
        <strain evidence="2">Hildebrandi</strain>
    </source>
</reference>